<organism evidence="2 3">
    <name type="scientific">Didymodactylos carnosus</name>
    <dbReference type="NCBI Taxonomy" id="1234261"/>
    <lineage>
        <taxon>Eukaryota</taxon>
        <taxon>Metazoa</taxon>
        <taxon>Spiralia</taxon>
        <taxon>Gnathifera</taxon>
        <taxon>Rotifera</taxon>
        <taxon>Eurotatoria</taxon>
        <taxon>Bdelloidea</taxon>
        <taxon>Philodinida</taxon>
        <taxon>Philodinidae</taxon>
        <taxon>Didymodactylos</taxon>
    </lineage>
</organism>
<proteinExistence type="predicted"/>
<accession>A0A8S2GUA5</accession>
<evidence type="ECO:0000313" key="3">
    <source>
        <dbReference type="Proteomes" id="UP000682733"/>
    </source>
</evidence>
<dbReference type="Proteomes" id="UP000677228">
    <property type="component" value="Unassembled WGS sequence"/>
</dbReference>
<comment type="caution">
    <text evidence="2">The sequence shown here is derived from an EMBL/GenBank/DDBJ whole genome shotgun (WGS) entry which is preliminary data.</text>
</comment>
<name>A0A8S2GUA5_9BILA</name>
<dbReference type="Proteomes" id="UP000682733">
    <property type="component" value="Unassembled WGS sequence"/>
</dbReference>
<gene>
    <name evidence="1" type="ORF">OVA965_LOCUS3490</name>
    <name evidence="2" type="ORF">TMI583_LOCUS3487</name>
</gene>
<reference evidence="2" key="1">
    <citation type="submission" date="2021-02" db="EMBL/GenBank/DDBJ databases">
        <authorList>
            <person name="Nowell W R."/>
        </authorList>
    </citation>
    <scope>NUCLEOTIDE SEQUENCE</scope>
</reference>
<sequence>MSSLSSFRICRVKSLTNNGKNIQLVTFLLRYISRNYTLFCNSLYLLPRTIIDELCLYLKLIDLFELTNALKLYEQTTEVIYKHFLSQLITREFDYENEINSEQSQQLTSKQRLINKLFNDYFLDDLIPVINDENNNVYSFMNLTLINIIDKQYDVYHLHPYDYIKQRLSQNRTLSLSNSSTVVYSKYNLIEIDHHNNEMIIKISIEHIDHFSNLFKKNSIGQLILTRIKQWYQLRLYSSTITNLNQTCTEFILASEIASYMNRNKTFCLFISNLIQQAPIKHLTLCTMTSSSIQIFLRKWITIQTLTIGKKRKQSKEQKKHIINIIQQSNMIKNLKYLNITAVYLNNDSHKNLNRYLPYMTQLLHVQFVSIRLRKKNIECLLELLDYGNINCLQLDNIHLAFDPSILLNYIFYTSKTGRLINSIELTELFGGRRTIQTRQTQILSNDSIENRIIENNSSLYKIRPIKCLYIDEIKSECYESLLLSYIKNNVLILEHFKFHTATVLMDDFLKILFTTIDKQCKNVTMLSIGGGLNMNQYEIQQIFWSCIKNHTKLNDLQLRDITWQLNNDFLQDFNEFIKSYDNKQNKVNYLHFHSIPHTYLRQLIEQTSKNINCFPRKLILSECHLNDNDLYDLINIIEKINHSFKIKTSNDLLVSTIILSTSLTANISTTAIHEFHKRLDHFINLNVVLKVQDNIDDDLYSISDEIII</sequence>
<dbReference type="AlphaFoldDB" id="A0A8S2GUA5"/>
<evidence type="ECO:0000313" key="1">
    <source>
        <dbReference type="EMBL" id="CAF0778803.1"/>
    </source>
</evidence>
<protein>
    <submittedName>
        <fullName evidence="2">Uncharacterized protein</fullName>
    </submittedName>
</protein>
<evidence type="ECO:0000313" key="2">
    <source>
        <dbReference type="EMBL" id="CAF3560137.1"/>
    </source>
</evidence>
<dbReference type="EMBL" id="CAJNOK010000842">
    <property type="protein sequence ID" value="CAF0778803.1"/>
    <property type="molecule type" value="Genomic_DNA"/>
</dbReference>
<dbReference type="EMBL" id="CAJOBA010000841">
    <property type="protein sequence ID" value="CAF3560137.1"/>
    <property type="molecule type" value="Genomic_DNA"/>
</dbReference>